<protein>
    <submittedName>
        <fullName evidence="2">Pilus assembly protein TadE</fullName>
    </submittedName>
</protein>
<feature type="transmembrane region" description="Helical" evidence="1">
    <location>
        <begin position="20"/>
        <end position="43"/>
    </location>
</feature>
<evidence type="ECO:0000256" key="1">
    <source>
        <dbReference type="SAM" id="Phobius"/>
    </source>
</evidence>
<reference evidence="2 3" key="1">
    <citation type="submission" date="2019-10" db="EMBL/GenBank/DDBJ databases">
        <title>Bifidobacterium from non-human primates.</title>
        <authorList>
            <person name="Modesto M."/>
        </authorList>
    </citation>
    <scope>NUCLEOTIDE SEQUENCE [LARGE SCALE GENOMIC DNA]</scope>
    <source>
        <strain evidence="2 3">TREM</strain>
    </source>
</reference>
<proteinExistence type="predicted"/>
<accession>A0A7K3TDF8</accession>
<keyword evidence="1" id="KW-0812">Transmembrane</keyword>
<dbReference type="OrthoDB" id="3238206at2"/>
<sequence length="123" mass="12624">MRGVICSISYESDRGSGTVAGAMLILVVGVMLSVVAAAGHLLVCQRRAQAVADVVAVSAANALRNGSDDPCVIARVTASANEVRLRTCVVDAEDVQVTTIVPTQVPFAAQVSRSARAGPVDCE</sequence>
<dbReference type="InterPro" id="IPR021202">
    <property type="entry name" value="Rv3654c-like"/>
</dbReference>
<name>A0A7K3TDF8_9BIFI</name>
<dbReference type="Proteomes" id="UP000469943">
    <property type="component" value="Unassembled WGS sequence"/>
</dbReference>
<comment type="caution">
    <text evidence="2">The sequence shown here is derived from an EMBL/GenBank/DDBJ whole genome shotgun (WGS) entry which is preliminary data.</text>
</comment>
<keyword evidence="1" id="KW-0472">Membrane</keyword>
<evidence type="ECO:0000313" key="2">
    <source>
        <dbReference type="EMBL" id="NEG72542.1"/>
    </source>
</evidence>
<dbReference type="NCBIfam" id="TIGR03816">
    <property type="entry name" value="tadE_like_DECH"/>
    <property type="match status" value="1"/>
</dbReference>
<dbReference type="EMBL" id="WHZX01000010">
    <property type="protein sequence ID" value="NEG72542.1"/>
    <property type="molecule type" value="Genomic_DNA"/>
</dbReference>
<keyword evidence="1" id="KW-1133">Transmembrane helix</keyword>
<organism evidence="2 3">
    <name type="scientific">Bifidobacterium ramosum</name>
    <dbReference type="NCBI Taxonomy" id="1798158"/>
    <lineage>
        <taxon>Bacteria</taxon>
        <taxon>Bacillati</taxon>
        <taxon>Actinomycetota</taxon>
        <taxon>Actinomycetes</taxon>
        <taxon>Bifidobacteriales</taxon>
        <taxon>Bifidobacteriaceae</taxon>
        <taxon>Bifidobacterium</taxon>
    </lineage>
</organism>
<dbReference type="AlphaFoldDB" id="A0A7K3TDF8"/>
<gene>
    <name evidence="2" type="ORF">GFD24_10070</name>
</gene>
<evidence type="ECO:0000313" key="3">
    <source>
        <dbReference type="Proteomes" id="UP000469943"/>
    </source>
</evidence>